<dbReference type="Pfam" id="PF01966">
    <property type="entry name" value="HD"/>
    <property type="match status" value="1"/>
</dbReference>
<reference evidence="2" key="1">
    <citation type="submission" date="2011-10" db="EMBL/GenBank/DDBJ databases">
        <title>The Genome Sequence of Fusarium oxysporum HDV247.</title>
        <authorList>
            <consortium name="The Broad Institute Genome Sequencing Platform"/>
            <person name="Ma L.-J."/>
            <person name="Gale L.R."/>
            <person name="Schwartz D.C."/>
            <person name="Zhou S."/>
            <person name="Corby-Kistler H."/>
            <person name="Young S.K."/>
            <person name="Zeng Q."/>
            <person name="Gargeya S."/>
            <person name="Fitzgerald M."/>
            <person name="Haas B."/>
            <person name="Abouelleil A."/>
            <person name="Alvarado L."/>
            <person name="Arachchi H.M."/>
            <person name="Berlin A."/>
            <person name="Brown A."/>
            <person name="Chapman S.B."/>
            <person name="Chen Z."/>
            <person name="Dunbar C."/>
            <person name="Freedman E."/>
            <person name="Gearin G."/>
            <person name="Goldberg J."/>
            <person name="Griggs A."/>
            <person name="Gujja S."/>
            <person name="Heiman D."/>
            <person name="Howarth C."/>
            <person name="Larson L."/>
            <person name="Lui A."/>
            <person name="MacDonald P.J.P."/>
            <person name="Montmayeur A."/>
            <person name="Murphy C."/>
            <person name="Neiman D."/>
            <person name="Pearson M."/>
            <person name="Priest M."/>
            <person name="Roberts A."/>
            <person name="Saif S."/>
            <person name="Shea T."/>
            <person name="Shenoy N."/>
            <person name="Sisk P."/>
            <person name="Stolte C."/>
            <person name="Sykes S."/>
            <person name="Wortman J."/>
            <person name="Nusbaum C."/>
            <person name="Birren B."/>
        </authorList>
    </citation>
    <scope>NUCLEOTIDE SEQUENCE [LARGE SCALE GENOMIC DNA]</scope>
    <source>
        <strain evidence="2">HDV247</strain>
    </source>
</reference>
<gene>
    <name evidence="2" type="ORF">FOVG_19656</name>
</gene>
<dbReference type="Gene3D" id="1.10.3210.10">
    <property type="entry name" value="Hypothetical protein af1432"/>
    <property type="match status" value="1"/>
</dbReference>
<dbReference type="HOGENOM" id="CLU_079935_0_0_1"/>
<dbReference type="PANTHER" id="PTHR35569:SF1">
    <property type="entry name" value="CYANAMIDE HYDRATASE DDI2-RELATED"/>
    <property type="match status" value="1"/>
</dbReference>
<organism evidence="2">
    <name type="scientific">Fusarium oxysporum f. sp. pisi HDV247</name>
    <dbReference type="NCBI Taxonomy" id="1080344"/>
    <lineage>
        <taxon>Eukaryota</taxon>
        <taxon>Fungi</taxon>
        <taxon>Dikarya</taxon>
        <taxon>Ascomycota</taxon>
        <taxon>Pezizomycotina</taxon>
        <taxon>Sordariomycetes</taxon>
        <taxon>Hypocreomycetidae</taxon>
        <taxon>Hypocreales</taxon>
        <taxon>Nectriaceae</taxon>
        <taxon>Fusarium</taxon>
        <taxon>Fusarium oxysporum species complex</taxon>
    </lineage>
</organism>
<dbReference type="SUPFAM" id="SSF109604">
    <property type="entry name" value="HD-domain/PDEase-like"/>
    <property type="match status" value="1"/>
</dbReference>
<dbReference type="InterPro" id="IPR003607">
    <property type="entry name" value="HD/PDEase_dom"/>
</dbReference>
<name>W9N7P5_FUSOX</name>
<dbReference type="NCBIfam" id="TIGR03401">
    <property type="entry name" value="cyanamide_fam"/>
    <property type="match status" value="2"/>
</dbReference>
<dbReference type="Proteomes" id="UP000030751">
    <property type="component" value="Unassembled WGS sequence"/>
</dbReference>
<feature type="domain" description="HD" evidence="1">
    <location>
        <begin position="63"/>
        <end position="189"/>
    </location>
</feature>
<dbReference type="InterPro" id="IPR017771">
    <property type="entry name" value="Cyanamide_hydratase_HD"/>
</dbReference>
<evidence type="ECO:0000259" key="1">
    <source>
        <dbReference type="PROSITE" id="PS51831"/>
    </source>
</evidence>
<accession>W9N7P5</accession>
<dbReference type="OrthoDB" id="409121at2759"/>
<dbReference type="PROSITE" id="PS51831">
    <property type="entry name" value="HD"/>
    <property type="match status" value="1"/>
</dbReference>
<dbReference type="SMART" id="SM00471">
    <property type="entry name" value="HDc"/>
    <property type="match status" value="1"/>
</dbReference>
<dbReference type="AlphaFoldDB" id="W9N7P5"/>
<evidence type="ECO:0000313" key="2">
    <source>
        <dbReference type="EMBL" id="EXA28753.1"/>
    </source>
</evidence>
<proteinExistence type="predicted"/>
<protein>
    <recommendedName>
        <fullName evidence="1">HD domain-containing protein</fullName>
    </recommendedName>
</protein>
<dbReference type="InterPro" id="IPR006674">
    <property type="entry name" value="HD_domain"/>
</dbReference>
<dbReference type="EMBL" id="JH651188">
    <property type="protein sequence ID" value="EXA28753.1"/>
    <property type="molecule type" value="Genomic_DNA"/>
</dbReference>
<sequence length="259" mass="29387">MSTKELAQNGCTAVPIDAGKTFQNGPYTNEPEYINVNSIEFPSNDPIVSKTQQYAKVHLLKQTYHHSMRVYYWASVILRQQFLEHANTLSPSALALACLLHDIGTTEENITSTRLSFEFQGEENITSTRLSFEFQGGIQALDLLNSYGSTKDQAEAVCETVIRHQDFGTEGNITFLGQLIQLVTIYDNVGDHPAIKDFGLIIHKKTREEVNREFPCEGWLKCFAATIRKEEQLKPWCHTTRIPNCADHVEDNLLMKPYE</sequence>
<dbReference type="PANTHER" id="PTHR35569">
    <property type="entry name" value="CYANAMIDE HYDRATASE DDI2-RELATED"/>
    <property type="match status" value="1"/>
</dbReference>
<reference evidence="2" key="2">
    <citation type="submission" date="2012-05" db="EMBL/GenBank/DDBJ databases">
        <title>Annotation of the Genome Sequence of Fusarium oxysporum HDV247.</title>
        <authorList>
            <consortium name="The Broad Institute Genomics Platform"/>
            <person name="Ma L.-J."/>
            <person name="Corby-Kistler H."/>
            <person name="Broz K."/>
            <person name="Gale L.R."/>
            <person name="Jonkers W."/>
            <person name="O'Donnell K."/>
            <person name="Ploetz R."/>
            <person name="Steinberg C."/>
            <person name="Schwartz D.C."/>
            <person name="VanEtten H."/>
            <person name="Zhou S."/>
            <person name="Young S.K."/>
            <person name="Zeng Q."/>
            <person name="Gargeya S."/>
            <person name="Fitzgerald M."/>
            <person name="Abouelleil A."/>
            <person name="Alvarado L."/>
            <person name="Chapman S.B."/>
            <person name="Gainer-Dewar J."/>
            <person name="Goldberg J."/>
            <person name="Griggs A."/>
            <person name="Gujja S."/>
            <person name="Hansen M."/>
            <person name="Howarth C."/>
            <person name="Imamovic A."/>
            <person name="Ireland A."/>
            <person name="Larimer J."/>
            <person name="McCowan C."/>
            <person name="Murphy C."/>
            <person name="Pearson M."/>
            <person name="Poon T.W."/>
            <person name="Priest M."/>
            <person name="Roberts A."/>
            <person name="Saif S."/>
            <person name="Shea T."/>
            <person name="Sykes S."/>
            <person name="Wortman J."/>
            <person name="Nusbaum C."/>
            <person name="Birren B."/>
        </authorList>
    </citation>
    <scope>NUCLEOTIDE SEQUENCE</scope>
    <source>
        <strain evidence="2">HDV247</strain>
    </source>
</reference>
<dbReference type="CDD" id="cd00077">
    <property type="entry name" value="HDc"/>
    <property type="match status" value="1"/>
</dbReference>